<dbReference type="OrthoDB" id="3261813at2759"/>
<dbReference type="AlphaFoldDB" id="A0A4Y7SNL7"/>
<dbReference type="Pfam" id="PF24883">
    <property type="entry name" value="NPHP3_N"/>
    <property type="match status" value="1"/>
</dbReference>
<dbReference type="InterPro" id="IPR027417">
    <property type="entry name" value="P-loop_NTPase"/>
</dbReference>
<evidence type="ECO:0000256" key="1">
    <source>
        <dbReference type="ARBA" id="ARBA00022737"/>
    </source>
</evidence>
<keyword evidence="4" id="KW-1185">Reference proteome</keyword>
<protein>
    <recommendedName>
        <fullName evidence="2">Nephrocystin 3-like N-terminal domain-containing protein</fullName>
    </recommendedName>
</protein>
<reference evidence="3 4" key="1">
    <citation type="journal article" date="2019" name="Nat. Ecol. Evol.">
        <title>Megaphylogeny resolves global patterns of mushroom evolution.</title>
        <authorList>
            <person name="Varga T."/>
            <person name="Krizsan K."/>
            <person name="Foldi C."/>
            <person name="Dima B."/>
            <person name="Sanchez-Garcia M."/>
            <person name="Sanchez-Ramirez S."/>
            <person name="Szollosi G.J."/>
            <person name="Szarkandi J.G."/>
            <person name="Papp V."/>
            <person name="Albert L."/>
            <person name="Andreopoulos W."/>
            <person name="Angelini C."/>
            <person name="Antonin V."/>
            <person name="Barry K.W."/>
            <person name="Bougher N.L."/>
            <person name="Buchanan P."/>
            <person name="Buyck B."/>
            <person name="Bense V."/>
            <person name="Catcheside P."/>
            <person name="Chovatia M."/>
            <person name="Cooper J."/>
            <person name="Damon W."/>
            <person name="Desjardin D."/>
            <person name="Finy P."/>
            <person name="Geml J."/>
            <person name="Haridas S."/>
            <person name="Hughes K."/>
            <person name="Justo A."/>
            <person name="Karasinski D."/>
            <person name="Kautmanova I."/>
            <person name="Kiss B."/>
            <person name="Kocsube S."/>
            <person name="Kotiranta H."/>
            <person name="LaButti K.M."/>
            <person name="Lechner B.E."/>
            <person name="Liimatainen K."/>
            <person name="Lipzen A."/>
            <person name="Lukacs Z."/>
            <person name="Mihaltcheva S."/>
            <person name="Morgado L.N."/>
            <person name="Niskanen T."/>
            <person name="Noordeloos M.E."/>
            <person name="Ohm R.A."/>
            <person name="Ortiz-Santana B."/>
            <person name="Ovrebo C."/>
            <person name="Racz N."/>
            <person name="Riley R."/>
            <person name="Savchenko A."/>
            <person name="Shiryaev A."/>
            <person name="Soop K."/>
            <person name="Spirin V."/>
            <person name="Szebenyi C."/>
            <person name="Tomsovsky M."/>
            <person name="Tulloss R.E."/>
            <person name="Uehling J."/>
            <person name="Grigoriev I.V."/>
            <person name="Vagvolgyi C."/>
            <person name="Papp T."/>
            <person name="Martin F.M."/>
            <person name="Miettinen O."/>
            <person name="Hibbett D.S."/>
            <person name="Nagy L.G."/>
        </authorList>
    </citation>
    <scope>NUCLEOTIDE SEQUENCE [LARGE SCALE GENOMIC DNA]</scope>
    <source>
        <strain evidence="3 4">FP101781</strain>
    </source>
</reference>
<dbReference type="EMBL" id="QPFP01000078">
    <property type="protein sequence ID" value="TEB23435.1"/>
    <property type="molecule type" value="Genomic_DNA"/>
</dbReference>
<dbReference type="STRING" id="71717.A0A4Y7SNL7"/>
<dbReference type="Gene3D" id="3.40.50.300">
    <property type="entry name" value="P-loop containing nucleotide triphosphate hydrolases"/>
    <property type="match status" value="1"/>
</dbReference>
<feature type="domain" description="Nephrocystin 3-like N-terminal" evidence="2">
    <location>
        <begin position="100"/>
        <end position="239"/>
    </location>
</feature>
<dbReference type="InterPro" id="IPR056884">
    <property type="entry name" value="NPHP3-like_N"/>
</dbReference>
<name>A0A4Y7SNL7_COPMI</name>
<sequence>MTGSSSSISAEEEARVVLQNNSHNHHGNIINTTNMFNAPMTTVQHANNVNVTLVTSSDWELLNTLPKHPDTSSQWSDYLEDSRGDDLTKIRGWGDDLDIKESMLWVHGPAGTGKSTLARQLAYDLQSQNRLAASLFLSVLSTDTFGPDTAFRLIGGEIGRAHHNAIPAVAEAARKCHGAALPVLVDMFIRKPLESLHLPHPLIVVMDAADEWRSHYHFITELESLSSLSSLVRFVVLSRSEPRPTRFKGISIRPYHLEPVSIEIMQKYLHARFEKIKWPFGRKPRDKDIANVCSLLERLRANPHDTLTAILHDRKPVEETHVLANLYFGAIRLLFPGPGDKEAIRELLGFMSVLQEPLPLEAFAALSGISAQAVTSMMMDLKTLQIRRPADSCTMVYPISMLFHASFGEYLQNTSIPLEISFLILLPPFHLRLAKACLRAVAQIPPNTDLDRLNLSPKSTYGAKLWPYHVVAGSSPVEPDLSLLRRMAGRWPAFRRLAQRTKALVLKRPTGRQNKLATRTAMMDLLEGVITFGQLSQWGPLFLKVLCPDCTSNPPSGDDAPSLMQAVAELLEGTSVSTMVFQVPCLEIAVRIDPYSADNWQSLYLAYSGLAETTDSLDPIHQSVRASQHALDIAQALQTDDSTRYMRSLANSLWERTERLGTEGDIEAAIVLERGTLKLCPSGHPDRSWSLGNLATSLYSRFRLFASAVDLEEAIVLNREALELCPSGHPDRSLSLNNLAASLHSRFELSDSAGGLEEAIALYREALELCPSGHPDRPTTLYNLASTLHSLFQTSGHVRDLEEAIALGREALLLRPTGHPRRPDTLWNLQIYLYDLFEARGTIEDLHEVIYLAEEALVLYPPDSSDHGILENDILFYKEELADFEVTDVPDHGLHSDE</sequence>
<keyword evidence="1" id="KW-0677">Repeat</keyword>
<accession>A0A4Y7SNL7</accession>
<dbReference type="SUPFAM" id="SSF48452">
    <property type="entry name" value="TPR-like"/>
    <property type="match status" value="2"/>
</dbReference>
<evidence type="ECO:0000313" key="4">
    <source>
        <dbReference type="Proteomes" id="UP000298030"/>
    </source>
</evidence>
<dbReference type="Proteomes" id="UP000298030">
    <property type="component" value="Unassembled WGS sequence"/>
</dbReference>
<organism evidence="3 4">
    <name type="scientific">Coprinellus micaceus</name>
    <name type="common">Glistening ink-cap mushroom</name>
    <name type="synonym">Coprinus micaceus</name>
    <dbReference type="NCBI Taxonomy" id="71717"/>
    <lineage>
        <taxon>Eukaryota</taxon>
        <taxon>Fungi</taxon>
        <taxon>Dikarya</taxon>
        <taxon>Basidiomycota</taxon>
        <taxon>Agaricomycotina</taxon>
        <taxon>Agaricomycetes</taxon>
        <taxon>Agaricomycetidae</taxon>
        <taxon>Agaricales</taxon>
        <taxon>Agaricineae</taxon>
        <taxon>Psathyrellaceae</taxon>
        <taxon>Coprinellus</taxon>
    </lineage>
</organism>
<dbReference type="InterPro" id="IPR011990">
    <property type="entry name" value="TPR-like_helical_dom_sf"/>
</dbReference>
<comment type="caution">
    <text evidence="3">The sequence shown here is derived from an EMBL/GenBank/DDBJ whole genome shotgun (WGS) entry which is preliminary data.</text>
</comment>
<dbReference type="SUPFAM" id="SSF52540">
    <property type="entry name" value="P-loop containing nucleoside triphosphate hydrolases"/>
    <property type="match status" value="1"/>
</dbReference>
<dbReference type="Pfam" id="PF13374">
    <property type="entry name" value="TPR_10"/>
    <property type="match status" value="2"/>
</dbReference>
<evidence type="ECO:0000313" key="3">
    <source>
        <dbReference type="EMBL" id="TEB23435.1"/>
    </source>
</evidence>
<dbReference type="Gene3D" id="1.25.40.10">
    <property type="entry name" value="Tetratricopeptide repeat domain"/>
    <property type="match status" value="1"/>
</dbReference>
<proteinExistence type="predicted"/>
<evidence type="ECO:0000259" key="2">
    <source>
        <dbReference type="Pfam" id="PF24883"/>
    </source>
</evidence>
<gene>
    <name evidence="3" type="ORF">FA13DRAFT_1798071</name>
</gene>